<evidence type="ECO:0000259" key="2">
    <source>
        <dbReference type="PROSITE" id="PS51140"/>
    </source>
</evidence>
<dbReference type="Pfam" id="PF02845">
    <property type="entry name" value="CUE"/>
    <property type="match status" value="1"/>
</dbReference>
<dbReference type="GO" id="GO:0043130">
    <property type="term" value="F:ubiquitin binding"/>
    <property type="evidence" value="ECO:0007669"/>
    <property type="project" value="InterPro"/>
</dbReference>
<feature type="compositionally biased region" description="Basic and acidic residues" evidence="1">
    <location>
        <begin position="777"/>
        <end position="793"/>
    </location>
</feature>
<feature type="compositionally biased region" description="Low complexity" evidence="1">
    <location>
        <begin position="33"/>
        <end position="44"/>
    </location>
</feature>
<dbReference type="InterPro" id="IPR052586">
    <property type="entry name" value="ASCC2"/>
</dbReference>
<dbReference type="SMART" id="SM00546">
    <property type="entry name" value="CUE"/>
    <property type="match status" value="1"/>
</dbReference>
<dbReference type="InterPro" id="IPR003892">
    <property type="entry name" value="CUE"/>
</dbReference>
<proteinExistence type="predicted"/>
<feature type="domain" description="CUE" evidence="2">
    <location>
        <begin position="484"/>
        <end position="527"/>
    </location>
</feature>
<feature type="region of interest" description="Disordered" evidence="1">
    <location>
        <begin position="563"/>
        <end position="604"/>
    </location>
</feature>
<protein>
    <recommendedName>
        <fullName evidence="2">CUE domain-containing protein</fullName>
    </recommendedName>
</protein>
<dbReference type="PROSITE" id="PS51140">
    <property type="entry name" value="CUE"/>
    <property type="match status" value="1"/>
</dbReference>
<dbReference type="PANTHER" id="PTHR21494">
    <property type="entry name" value="ACTIVATING SIGNAL COINTEGRATOR 1 COMPLEX SUBUNIT 2 ASC-1 COMPLEX SUBUNIT P100"/>
    <property type="match status" value="1"/>
</dbReference>
<organism evidence="3 4">
    <name type="scientific">Tagetes erecta</name>
    <name type="common">African marigold</name>
    <dbReference type="NCBI Taxonomy" id="13708"/>
    <lineage>
        <taxon>Eukaryota</taxon>
        <taxon>Viridiplantae</taxon>
        <taxon>Streptophyta</taxon>
        <taxon>Embryophyta</taxon>
        <taxon>Tracheophyta</taxon>
        <taxon>Spermatophyta</taxon>
        <taxon>Magnoliopsida</taxon>
        <taxon>eudicotyledons</taxon>
        <taxon>Gunneridae</taxon>
        <taxon>Pentapetalae</taxon>
        <taxon>asterids</taxon>
        <taxon>campanulids</taxon>
        <taxon>Asterales</taxon>
        <taxon>Asteraceae</taxon>
        <taxon>Asteroideae</taxon>
        <taxon>Heliantheae alliance</taxon>
        <taxon>Tageteae</taxon>
        <taxon>Tagetes</taxon>
    </lineage>
</organism>
<feature type="compositionally biased region" description="Polar residues" evidence="1">
    <location>
        <begin position="1"/>
        <end position="32"/>
    </location>
</feature>
<keyword evidence="4" id="KW-1185">Reference proteome</keyword>
<comment type="caution">
    <text evidence="3">The sequence shown here is derived from an EMBL/GenBank/DDBJ whole genome shotgun (WGS) entry which is preliminary data.</text>
</comment>
<feature type="region of interest" description="Disordered" evidence="1">
    <location>
        <begin position="725"/>
        <end position="862"/>
    </location>
</feature>
<dbReference type="Gene3D" id="1.10.8.10">
    <property type="entry name" value="DNA helicase RuvA subunit, C-terminal domain"/>
    <property type="match status" value="1"/>
</dbReference>
<feature type="compositionally biased region" description="Basic and acidic residues" evidence="1">
    <location>
        <begin position="725"/>
        <end position="741"/>
    </location>
</feature>
<sequence>MSNHQRYSNKTQQQRFTPKSQTLSDSLRNQQLSSSGVNSTSSSSHPRPKNGANFVTYLPQDEAVASGLGAEEGALDPVESQRVVDLLNRECSRLLKLNPKDFWKEVASDTSLHAFLESFLKFRSRWYDFPYRGAKGIVAGVIVGEHELNRRVFMILYRMSSNRDPGAKASESLSAKDHAVILQEKKLLDLPKLLDICAIYGHENEELTQLIVTNAIKAQPWIHDGFTAAISHFLNIVHTMYERCTTSLEVLFSSHQAQENSSARLHTDYLEVMDFINDAVVSMDAFVAAYNHAAVYFSCPVETSYGSDELIKILARLHDSLLPSLQQGFRIIFTSQKDKLADVVISLKMLASRIVKFSWKLLNISYLSEEVFNDGIHIPFASKIFPAQVEDPMIRSDVLVQTFREISEECSTVHEGKNTMSLLQSVEKSFQLMSRLELLGNQGWIVMDNEQFQFLFGIISVSNGTDMLQLPSNKVVEMDEDNVINESKISQVKDLFPDYGKGFISACLEIYDHNPEEVIQRILEGTLDKDLLSLDTSLAVVPPKAAAPPVARKDKGKGKLVELEPEFEQTKPKPQIEGPSSTSSSSVGRFVRKSSTNVPDSEILNSKDESSKSFVLKSLLEYEDEYDDSFDDLGLSVGDAGLDDLSEKVSSSEVSASEASRWGSRQKPQFYVKDGKNYSYKVSGSVAAANYNEASIVNQAQKELIHGLGRGGNFPLGAAQKVIETNERKYSSEQSIDKKDNNAPVKPNKGQYDEQGGRGRGRGWSRGNTGKQQSVTESKEGDSSNEAVGERGRGGRGRGWGRGNIGKEQNVTESNEGEDGNEAVGERGRGGRGRGGRRGGGRSNNYRKDQAMKKHFSGLGGF</sequence>
<dbReference type="Proteomes" id="UP001229421">
    <property type="component" value="Unassembled WGS sequence"/>
</dbReference>
<dbReference type="InterPro" id="IPR041800">
    <property type="entry name" value="ASCC2_CUE"/>
</dbReference>
<dbReference type="CDD" id="cd14364">
    <property type="entry name" value="CUE_ASCC2"/>
    <property type="match status" value="1"/>
</dbReference>
<feature type="compositionally biased region" description="Basic residues" evidence="1">
    <location>
        <begin position="830"/>
        <end position="840"/>
    </location>
</feature>
<evidence type="ECO:0000313" key="3">
    <source>
        <dbReference type="EMBL" id="KAK1407545.1"/>
    </source>
</evidence>
<dbReference type="SUPFAM" id="SSF46934">
    <property type="entry name" value="UBA-like"/>
    <property type="match status" value="1"/>
</dbReference>
<dbReference type="EMBL" id="JAUHHV010000011">
    <property type="protein sequence ID" value="KAK1407545.1"/>
    <property type="molecule type" value="Genomic_DNA"/>
</dbReference>
<gene>
    <name evidence="3" type="ORF">QVD17_39163</name>
</gene>
<dbReference type="PANTHER" id="PTHR21494:SF0">
    <property type="entry name" value="ACTIVATING SIGNAL COINTEGRATOR 1 COMPLEX SUBUNIT 2"/>
    <property type="match status" value="1"/>
</dbReference>
<name>A0AAD8JTI3_TARER</name>
<accession>A0AAD8JTI3</accession>
<reference evidence="3" key="1">
    <citation type="journal article" date="2023" name="bioRxiv">
        <title>Improved chromosome-level genome assembly for marigold (Tagetes erecta).</title>
        <authorList>
            <person name="Jiang F."/>
            <person name="Yuan L."/>
            <person name="Wang S."/>
            <person name="Wang H."/>
            <person name="Xu D."/>
            <person name="Wang A."/>
            <person name="Fan W."/>
        </authorList>
    </citation>
    <scope>NUCLEOTIDE SEQUENCE</scope>
    <source>
        <strain evidence="3">WSJ</strain>
        <tissue evidence="3">Leaf</tissue>
    </source>
</reference>
<dbReference type="InterPro" id="IPR009060">
    <property type="entry name" value="UBA-like_sf"/>
</dbReference>
<evidence type="ECO:0000256" key="1">
    <source>
        <dbReference type="SAM" id="MobiDB-lite"/>
    </source>
</evidence>
<evidence type="ECO:0000313" key="4">
    <source>
        <dbReference type="Proteomes" id="UP001229421"/>
    </source>
</evidence>
<feature type="region of interest" description="Disordered" evidence="1">
    <location>
        <begin position="1"/>
        <end position="54"/>
    </location>
</feature>
<dbReference type="AlphaFoldDB" id="A0AAD8JTI3"/>